<name>A0A809ZDJ8_9BRAD</name>
<gene>
    <name evidence="3" type="ORF">XF10B_68230</name>
    <name evidence="1" type="ORF">XF1B_69460</name>
    <name evidence="2" type="ORF">XF4B_68710</name>
</gene>
<dbReference type="EMBL" id="AP023094">
    <property type="protein sequence ID" value="BCE50522.1"/>
    <property type="molecule type" value="Genomic_DNA"/>
</dbReference>
<dbReference type="EMBL" id="AP023091">
    <property type="protein sequence ID" value="BCE24265.1"/>
    <property type="molecule type" value="Genomic_DNA"/>
</dbReference>
<evidence type="ECO:0000313" key="3">
    <source>
        <dbReference type="EMBL" id="BCE94025.1"/>
    </source>
</evidence>
<dbReference type="EMBL" id="AP023099">
    <property type="protein sequence ID" value="BCE94025.1"/>
    <property type="molecule type" value="Genomic_DNA"/>
</dbReference>
<proteinExistence type="predicted"/>
<reference evidence="2" key="3">
    <citation type="submission" date="2020-05" db="EMBL/GenBank/DDBJ databases">
        <title>Complete genome sequence of Bradyrhizobium diazoefficiens XF4 isolated from soybean nodule.</title>
        <authorList>
            <person name="Noda R."/>
            <person name="Kakizaki K."/>
            <person name="Minamisawa K."/>
        </authorList>
    </citation>
    <scope>NUCLEOTIDE SEQUENCE</scope>
    <source>
        <strain evidence="2">XF4</strain>
    </source>
</reference>
<reference evidence="1" key="1">
    <citation type="submission" date="2020-05" db="EMBL/GenBank/DDBJ databases">
        <title>Complete genome sequence of Bradyrhizobium diazoefficiens XF1 isolated from soybean nodule.</title>
        <authorList>
            <person name="Noda R."/>
            <person name="Kakizaki K."/>
            <person name="Minamisawa K."/>
        </authorList>
    </citation>
    <scope>NUCLEOTIDE SEQUENCE</scope>
    <source>
        <strain evidence="1">XF1</strain>
    </source>
</reference>
<accession>A0A809ZDJ8</accession>
<organism evidence="2">
    <name type="scientific">Bradyrhizobium diazoefficiens</name>
    <dbReference type="NCBI Taxonomy" id="1355477"/>
    <lineage>
        <taxon>Bacteria</taxon>
        <taxon>Pseudomonadati</taxon>
        <taxon>Pseudomonadota</taxon>
        <taxon>Alphaproteobacteria</taxon>
        <taxon>Hyphomicrobiales</taxon>
        <taxon>Nitrobacteraceae</taxon>
        <taxon>Bradyrhizobium</taxon>
    </lineage>
</organism>
<sequence length="166" mass="18086">MVRGSRRREAVLGPAGAWWLRERVLGRFPIPILLGQSVLGATMRGGRAVLHVSGQDGRSRDIAADHVIAATGYRFVAHSLPFIDATLLRDLRCVEQVPLLSTSFESSIPGLYFTGIASAYNFGPVMRFLCGCQYTAERICRSIGERQAPSRSTLAALVSEHNPNSS</sequence>
<evidence type="ECO:0000313" key="2">
    <source>
        <dbReference type="EMBL" id="BCE50522.1"/>
    </source>
</evidence>
<evidence type="ECO:0000313" key="1">
    <source>
        <dbReference type="EMBL" id="BCE24265.1"/>
    </source>
</evidence>
<dbReference type="SUPFAM" id="SSF51905">
    <property type="entry name" value="FAD/NAD(P)-binding domain"/>
    <property type="match status" value="1"/>
</dbReference>
<dbReference type="AlphaFoldDB" id="A0A809ZDJ8"/>
<dbReference type="InterPro" id="IPR036188">
    <property type="entry name" value="FAD/NAD-bd_sf"/>
</dbReference>
<protein>
    <submittedName>
        <fullName evidence="2">Uncharacterized protein</fullName>
    </submittedName>
</protein>
<reference evidence="3" key="2">
    <citation type="submission" date="2020-05" db="EMBL/GenBank/DDBJ databases">
        <title>Complete genome sequence of Bradyrhizobium diazoefficiens XF10 isolated from soybean nodule.</title>
        <authorList>
            <person name="Noda R."/>
            <person name="Kakizaki K."/>
            <person name="Minamisawa K."/>
        </authorList>
    </citation>
    <scope>NUCLEOTIDE SEQUENCE</scope>
    <source>
        <strain evidence="3">XF10</strain>
    </source>
</reference>